<evidence type="ECO:0000313" key="2">
    <source>
        <dbReference type="Proteomes" id="UP000571950"/>
    </source>
</evidence>
<dbReference type="Proteomes" id="UP000571950">
    <property type="component" value="Unassembled WGS sequence"/>
</dbReference>
<dbReference type="EMBL" id="JACIDT010000002">
    <property type="protein sequence ID" value="MBB3924902.1"/>
    <property type="molecule type" value="Genomic_DNA"/>
</dbReference>
<accession>A0A7W6BHD0</accession>
<organism evidence="1 2">
    <name type="scientific">Sphingobium jiangsuense</name>
    <dbReference type="NCBI Taxonomy" id="870476"/>
    <lineage>
        <taxon>Bacteria</taxon>
        <taxon>Pseudomonadati</taxon>
        <taxon>Pseudomonadota</taxon>
        <taxon>Alphaproteobacteria</taxon>
        <taxon>Sphingomonadales</taxon>
        <taxon>Sphingomonadaceae</taxon>
        <taxon>Sphingobium</taxon>
    </lineage>
</organism>
<gene>
    <name evidence="1" type="ORF">GGR43_000603</name>
</gene>
<sequence>MSEMPPHPHRRPDEGRWPLSPVLLGVRENGARPASLLLERCFGGDDARWSDALVTRMRRHIGGCVTAVEVALRDQLVLSGEEGRALVAALPEAVGWAALQRRPDLLGGRLIAHFRDRAAVSLMTQEELADGAPGNAEPPESLFPSALARDLASLALAERRWCDDRPDEAPMVADLPAEDMEQLVWTVMALLADAAAPVRAFPLGDMVRLADRAGCAVLARHDEQTAPFVMASLVAHRLRGTGAGEEHLLWLGRHRQVLALLAILADRTGMENAALVGRIVEGPEHLLFQICRAADFPREVAVRLMLGRRGIARGVEDSVLIEYAEGYDRMSREQAALAVAPLGLSLRFREKLSALRNRPPGDDC</sequence>
<reference evidence="1 2" key="1">
    <citation type="submission" date="2020-08" db="EMBL/GenBank/DDBJ databases">
        <title>Genomic Encyclopedia of Type Strains, Phase IV (KMG-IV): sequencing the most valuable type-strain genomes for metagenomic binning, comparative biology and taxonomic classification.</title>
        <authorList>
            <person name="Goeker M."/>
        </authorList>
    </citation>
    <scope>NUCLEOTIDE SEQUENCE [LARGE SCALE GENOMIC DNA]</scope>
    <source>
        <strain evidence="1 2">DSM 26189</strain>
    </source>
</reference>
<evidence type="ECO:0008006" key="3">
    <source>
        <dbReference type="Google" id="ProtNLM"/>
    </source>
</evidence>
<proteinExistence type="predicted"/>
<evidence type="ECO:0000313" key="1">
    <source>
        <dbReference type="EMBL" id="MBB3924902.1"/>
    </source>
</evidence>
<dbReference type="AlphaFoldDB" id="A0A7W6BHD0"/>
<dbReference type="RefSeq" id="WP_188070474.1">
    <property type="nucleotide sequence ID" value="NZ_BSPS01000014.1"/>
</dbReference>
<comment type="caution">
    <text evidence="1">The sequence shown here is derived from an EMBL/GenBank/DDBJ whole genome shotgun (WGS) entry which is preliminary data.</text>
</comment>
<name>A0A7W6BHD0_9SPHN</name>
<keyword evidence="2" id="KW-1185">Reference proteome</keyword>
<protein>
    <recommendedName>
        <fullName evidence="3">DUF2336 domain-containing protein</fullName>
    </recommendedName>
</protein>